<evidence type="ECO:0000313" key="10">
    <source>
        <dbReference type="Proteomes" id="UP000030672"/>
    </source>
</evidence>
<feature type="transmembrane region" description="Helical" evidence="7">
    <location>
        <begin position="37"/>
        <end position="58"/>
    </location>
</feature>
<sequence length="397" mass="44186">MVNLLALVICCLVLSWVSVLVRYGVKIFMIGRVRWDDWILMLGVILFSGQCSCVLVMINATSDVVTYMFITSYQLSLLTSVCVKTSFALSLNRCFAERWQRLLITNMTLSFYVYAVIRIFLDLFFFCGAPGDIARKTSLRQCKHYSNMLRWWLAGSIFNALVTWVYVLLPAVVIWTSRLSLKVKASVSIITLVGILGGLAATFRIVGSGTFKTLKDFDPTNYDIIACIVAEMAFGIIATSMTNSTKLPSMLARINSNNVRSNAVVVDSYLEEGINDFIKLSPVIGPQKLAVNPRSSLQTIKDPRSSLQTVKEHPDLEEEPFALPTPKPKTERDSWDRTFGSPTPAYKTDRDSWDRAFGSPASSAAPARLTLIIDDISDDEEDGIKGSSEITKTFTNV</sequence>
<dbReference type="RefSeq" id="XP_040884165.1">
    <property type="nucleotide sequence ID" value="XM_041019438.1"/>
</dbReference>
<evidence type="ECO:0000256" key="3">
    <source>
        <dbReference type="ARBA" id="ARBA00022989"/>
    </source>
</evidence>
<evidence type="ECO:0000256" key="2">
    <source>
        <dbReference type="ARBA" id="ARBA00022692"/>
    </source>
</evidence>
<organism evidence="9 10">
    <name type="scientific">Aureobasidium melanogenum (strain CBS 110374)</name>
    <name type="common">Aureobasidium pullulans var. melanogenum</name>
    <dbReference type="NCBI Taxonomy" id="1043003"/>
    <lineage>
        <taxon>Eukaryota</taxon>
        <taxon>Fungi</taxon>
        <taxon>Dikarya</taxon>
        <taxon>Ascomycota</taxon>
        <taxon>Pezizomycotina</taxon>
        <taxon>Dothideomycetes</taxon>
        <taxon>Dothideomycetidae</taxon>
        <taxon>Dothideales</taxon>
        <taxon>Saccotheciaceae</taxon>
        <taxon>Aureobasidium</taxon>
    </lineage>
</organism>
<keyword evidence="10" id="KW-1185">Reference proteome</keyword>
<dbReference type="GO" id="GO:0016020">
    <property type="term" value="C:membrane"/>
    <property type="evidence" value="ECO:0007669"/>
    <property type="project" value="UniProtKB-SubCell"/>
</dbReference>
<dbReference type="Pfam" id="PF20684">
    <property type="entry name" value="Fung_rhodopsin"/>
    <property type="match status" value="1"/>
</dbReference>
<dbReference type="PANTHER" id="PTHR33048">
    <property type="entry name" value="PTH11-LIKE INTEGRAL MEMBRANE PROTEIN (AFU_ORTHOLOGUE AFUA_5G11245)"/>
    <property type="match status" value="1"/>
</dbReference>
<dbReference type="HOGENOM" id="CLU_762859_0_0_1"/>
<evidence type="ECO:0000259" key="8">
    <source>
        <dbReference type="Pfam" id="PF20684"/>
    </source>
</evidence>
<dbReference type="EMBL" id="KL584824">
    <property type="protein sequence ID" value="KEQ67142.1"/>
    <property type="molecule type" value="Genomic_DNA"/>
</dbReference>
<comment type="subcellular location">
    <subcellularLocation>
        <location evidence="1">Membrane</location>
        <topology evidence="1">Multi-pass membrane protein</topology>
    </subcellularLocation>
</comment>
<dbReference type="AlphaFoldDB" id="A0A074WB76"/>
<evidence type="ECO:0000256" key="5">
    <source>
        <dbReference type="ARBA" id="ARBA00038359"/>
    </source>
</evidence>
<gene>
    <name evidence="9" type="ORF">M437DRAFT_36388</name>
</gene>
<evidence type="ECO:0000313" key="9">
    <source>
        <dbReference type="EMBL" id="KEQ67142.1"/>
    </source>
</evidence>
<feature type="domain" description="Rhodopsin" evidence="8">
    <location>
        <begin position="22"/>
        <end position="244"/>
    </location>
</feature>
<comment type="similarity">
    <text evidence="5">Belongs to the SAT4 family.</text>
</comment>
<keyword evidence="4 7" id="KW-0472">Membrane</keyword>
<name>A0A074WB76_AURM1</name>
<feature type="transmembrane region" description="Helical" evidence="7">
    <location>
        <begin position="6"/>
        <end position="25"/>
    </location>
</feature>
<feature type="region of interest" description="Disordered" evidence="6">
    <location>
        <begin position="295"/>
        <end position="353"/>
    </location>
</feature>
<proteinExistence type="inferred from homology"/>
<dbReference type="GeneID" id="63912811"/>
<feature type="transmembrane region" description="Helical" evidence="7">
    <location>
        <begin position="187"/>
        <end position="207"/>
    </location>
</feature>
<feature type="transmembrane region" description="Helical" evidence="7">
    <location>
        <begin position="64"/>
        <end position="91"/>
    </location>
</feature>
<keyword evidence="2 7" id="KW-0812">Transmembrane</keyword>
<reference evidence="9 10" key="1">
    <citation type="journal article" date="2014" name="BMC Genomics">
        <title>Genome sequencing of four Aureobasidium pullulans varieties: biotechnological potential, stress tolerance, and description of new species.</title>
        <authorList>
            <person name="Gostin Ar C."/>
            <person name="Ohm R.A."/>
            <person name="Kogej T."/>
            <person name="Sonjak S."/>
            <person name="Turk M."/>
            <person name="Zajc J."/>
            <person name="Zalar P."/>
            <person name="Grube M."/>
            <person name="Sun H."/>
            <person name="Han J."/>
            <person name="Sharma A."/>
            <person name="Chiniquy J."/>
            <person name="Ngan C.Y."/>
            <person name="Lipzen A."/>
            <person name="Barry K."/>
            <person name="Grigoriev I.V."/>
            <person name="Gunde-Cimerman N."/>
        </authorList>
    </citation>
    <scope>NUCLEOTIDE SEQUENCE [LARGE SCALE GENOMIC DNA]</scope>
    <source>
        <strain evidence="9 10">CBS 110374</strain>
    </source>
</reference>
<evidence type="ECO:0000256" key="7">
    <source>
        <dbReference type="SAM" id="Phobius"/>
    </source>
</evidence>
<feature type="compositionally biased region" description="Polar residues" evidence="6">
    <location>
        <begin position="295"/>
        <end position="309"/>
    </location>
</feature>
<feature type="transmembrane region" description="Helical" evidence="7">
    <location>
        <begin position="151"/>
        <end position="175"/>
    </location>
</feature>
<dbReference type="PANTHER" id="PTHR33048:SF42">
    <property type="entry name" value="INTEGRAL MEMBRANE PROTEIN"/>
    <property type="match status" value="1"/>
</dbReference>
<dbReference type="InterPro" id="IPR049326">
    <property type="entry name" value="Rhodopsin_dom_fungi"/>
</dbReference>
<evidence type="ECO:0000256" key="1">
    <source>
        <dbReference type="ARBA" id="ARBA00004141"/>
    </source>
</evidence>
<protein>
    <recommendedName>
        <fullName evidence="8">Rhodopsin domain-containing protein</fullName>
    </recommendedName>
</protein>
<feature type="transmembrane region" description="Helical" evidence="7">
    <location>
        <begin position="222"/>
        <end position="241"/>
    </location>
</feature>
<evidence type="ECO:0000256" key="6">
    <source>
        <dbReference type="SAM" id="MobiDB-lite"/>
    </source>
</evidence>
<dbReference type="InterPro" id="IPR052337">
    <property type="entry name" value="SAT4-like"/>
</dbReference>
<accession>A0A074WB76</accession>
<keyword evidence="3 7" id="KW-1133">Transmembrane helix</keyword>
<dbReference type="Proteomes" id="UP000030672">
    <property type="component" value="Unassembled WGS sequence"/>
</dbReference>
<evidence type="ECO:0000256" key="4">
    <source>
        <dbReference type="ARBA" id="ARBA00023136"/>
    </source>
</evidence>